<dbReference type="SUPFAM" id="SSF53649">
    <property type="entry name" value="Alkaline phosphatase-like"/>
    <property type="match status" value="1"/>
</dbReference>
<sequence>MLNLGMIRGRTCGGASRRAFLRVGTLGALGLTLGDYLALRALGGDGAPPARAVIMLWLWGGPSHLDTFDMKPDAPVEYRGPFDSIATTVPGLRICELLPGLARRADRFALLRGMHHESNDHGIAGTIALTGTIAGAVGLGGAENNQAMRPSTGAIVGRLRQGKPGSLPPYIILGNPLHQGLKRVVGEGGGSLGSTYDPFRLEYEPGVGLKLPDVTLPDGVSAARLGARWDLLQGLDQPARNGDAAVTVPPERLKRHYELARNLIASGQSLAALDAAREPRRLREAYGAHRFGQSCLIARRLVESGIPFVQVNWSTHVEGPEDAGDGGWDMHDRYFQIMQDRHGWMFDRALSALLDDLHDRGLLDTTLVVAVGEFGRTPKINDRAGRDHWNNCYSALVAGGGVQGGRVIGASDRRGEHPRDRPVTPADLGTTILARLGIDTTALTGVGLTPMGSVIEDLF</sequence>
<dbReference type="PROSITE" id="PS51318">
    <property type="entry name" value="TAT"/>
    <property type="match status" value="1"/>
</dbReference>
<dbReference type="PANTHER" id="PTHR43737">
    <property type="entry name" value="BLL7424 PROTEIN"/>
    <property type="match status" value="1"/>
</dbReference>
<dbReference type="GO" id="GO:0016740">
    <property type="term" value="F:transferase activity"/>
    <property type="evidence" value="ECO:0007669"/>
    <property type="project" value="UniProtKB-KW"/>
</dbReference>
<dbReference type="Proteomes" id="UP000010798">
    <property type="component" value="Chromosome"/>
</dbReference>
<dbReference type="AlphaFoldDB" id="L0DPL0"/>
<dbReference type="InterPro" id="IPR010869">
    <property type="entry name" value="DUF1501"/>
</dbReference>
<evidence type="ECO:0000313" key="1">
    <source>
        <dbReference type="EMBL" id="AGA31182.1"/>
    </source>
</evidence>
<dbReference type="InterPro" id="IPR006311">
    <property type="entry name" value="TAT_signal"/>
</dbReference>
<organism evidence="1 2">
    <name type="scientific">Singulisphaera acidiphila (strain ATCC BAA-1392 / DSM 18658 / VKM B-2454 / MOB10)</name>
    <dbReference type="NCBI Taxonomy" id="886293"/>
    <lineage>
        <taxon>Bacteria</taxon>
        <taxon>Pseudomonadati</taxon>
        <taxon>Planctomycetota</taxon>
        <taxon>Planctomycetia</taxon>
        <taxon>Isosphaerales</taxon>
        <taxon>Isosphaeraceae</taxon>
        <taxon>Singulisphaera</taxon>
    </lineage>
</organism>
<gene>
    <name evidence="1" type="ordered locus">Sinac_7128</name>
</gene>
<proteinExistence type="predicted"/>
<dbReference type="InterPro" id="IPR017850">
    <property type="entry name" value="Alkaline_phosphatase_core_sf"/>
</dbReference>
<name>L0DPL0_SINAD</name>
<reference evidence="1 2" key="1">
    <citation type="submission" date="2012-02" db="EMBL/GenBank/DDBJ databases">
        <title>Complete sequence of chromosome of Singulisphaera acidiphila DSM 18658.</title>
        <authorList>
            <consortium name="US DOE Joint Genome Institute (JGI-PGF)"/>
            <person name="Lucas S."/>
            <person name="Copeland A."/>
            <person name="Lapidus A."/>
            <person name="Glavina del Rio T."/>
            <person name="Dalin E."/>
            <person name="Tice H."/>
            <person name="Bruce D."/>
            <person name="Goodwin L."/>
            <person name="Pitluck S."/>
            <person name="Peters L."/>
            <person name="Ovchinnikova G."/>
            <person name="Chertkov O."/>
            <person name="Kyrpides N."/>
            <person name="Mavromatis K."/>
            <person name="Ivanova N."/>
            <person name="Brettin T."/>
            <person name="Detter J.C."/>
            <person name="Han C."/>
            <person name="Larimer F."/>
            <person name="Land M."/>
            <person name="Hauser L."/>
            <person name="Markowitz V."/>
            <person name="Cheng J.-F."/>
            <person name="Hugenholtz P."/>
            <person name="Woyke T."/>
            <person name="Wu D."/>
            <person name="Tindall B."/>
            <person name="Pomrenke H."/>
            <person name="Brambilla E."/>
            <person name="Klenk H.-P."/>
            <person name="Eisen J.A."/>
        </authorList>
    </citation>
    <scope>NUCLEOTIDE SEQUENCE [LARGE SCALE GENOMIC DNA]</scope>
    <source>
        <strain evidence="2">ATCC BAA-1392 / DSM 18658 / VKM B-2454 / MOB10</strain>
    </source>
</reference>
<dbReference type="HOGENOM" id="CLU_035908_0_0_0"/>
<accession>L0DPL0</accession>
<dbReference type="STRING" id="886293.Sinac_7128"/>
<keyword evidence="2" id="KW-1185">Reference proteome</keyword>
<keyword evidence="1" id="KW-0808">Transferase</keyword>
<evidence type="ECO:0000313" key="2">
    <source>
        <dbReference type="Proteomes" id="UP000010798"/>
    </source>
</evidence>
<protein>
    <submittedName>
        <fullName evidence="1">Phosphoglycerol transferase family protein, alkaline phosphatase superfamily</fullName>
    </submittedName>
</protein>
<dbReference type="eggNOG" id="COG3119">
    <property type="taxonomic scope" value="Bacteria"/>
</dbReference>
<dbReference type="PANTHER" id="PTHR43737:SF1">
    <property type="entry name" value="DUF1501 DOMAIN-CONTAINING PROTEIN"/>
    <property type="match status" value="1"/>
</dbReference>
<dbReference type="Pfam" id="PF07394">
    <property type="entry name" value="DUF1501"/>
    <property type="match status" value="1"/>
</dbReference>
<dbReference type="EMBL" id="CP003364">
    <property type="protein sequence ID" value="AGA31182.1"/>
    <property type="molecule type" value="Genomic_DNA"/>
</dbReference>
<dbReference type="KEGG" id="saci:Sinac_7128"/>